<gene>
    <name evidence="1" type="ORF">ECRASSUSDP1_LOCUS260</name>
</gene>
<dbReference type="AlphaFoldDB" id="A0AAD1U292"/>
<organism evidence="1 2">
    <name type="scientific">Euplotes crassus</name>
    <dbReference type="NCBI Taxonomy" id="5936"/>
    <lineage>
        <taxon>Eukaryota</taxon>
        <taxon>Sar</taxon>
        <taxon>Alveolata</taxon>
        <taxon>Ciliophora</taxon>
        <taxon>Intramacronucleata</taxon>
        <taxon>Spirotrichea</taxon>
        <taxon>Hypotrichia</taxon>
        <taxon>Euplotida</taxon>
        <taxon>Euplotidae</taxon>
        <taxon>Moneuplotes</taxon>
    </lineage>
</organism>
<protein>
    <submittedName>
        <fullName evidence="1">Uncharacterized protein</fullName>
    </submittedName>
</protein>
<sequence length="546" mass="63494">MSSRLNLNKDLPTELEEKSKFLSQRIPSFGENHLPFGEHRNNPNKLFKSTTQTTLAPQYLPPCTPCLTERREGDTFKIPKLEILNMNPTKKYVNPENGGIFHEFEKKFYSKWIIDPQKTTMSIRKAKINRYKAEQLKKMKNEIKNMFKFFKEVKKSDEDDSLSDSLTSKESETDNLNSVKKDLYIQRRSSSQVFTKPRRMSYIRTKSPVVFNNPTSTKVMRKIHESIKESVSPASKKNYLGTMRTREFTDKSSMLQTRFATSKLASKQTFTRENSIMNKKSTPKFSSNNSLASACKKMWPNSCKKVIPMKRIMKARPEPMYTVKIHTPSTRKDSLNIDFDKITSSGLNAEGSVSPLKTPRSDELTTVTSRQNYDFGTYASLKQDKDSKPKKLRKGYLSKKRNILQDQRNSICQLIRACDKNETSAKKDVQDFEQIHHEISKMFTRLKQVNHLVESEEVHGQEVSHSDSPNFQEAKQQSNRKFFTKACEEKQIYNLDYDKIDKEQEEIRKLINASSKEAMQSNESSKMISRSIVFSRYNKKCKRDIY</sequence>
<dbReference type="Proteomes" id="UP001295684">
    <property type="component" value="Unassembled WGS sequence"/>
</dbReference>
<proteinExistence type="predicted"/>
<evidence type="ECO:0000313" key="2">
    <source>
        <dbReference type="Proteomes" id="UP001295684"/>
    </source>
</evidence>
<evidence type="ECO:0000313" key="1">
    <source>
        <dbReference type="EMBL" id="CAI2358976.1"/>
    </source>
</evidence>
<comment type="caution">
    <text evidence="1">The sequence shown here is derived from an EMBL/GenBank/DDBJ whole genome shotgun (WGS) entry which is preliminary data.</text>
</comment>
<keyword evidence="2" id="KW-1185">Reference proteome</keyword>
<name>A0AAD1U292_EUPCR</name>
<accession>A0AAD1U292</accession>
<reference evidence="1" key="1">
    <citation type="submission" date="2023-07" db="EMBL/GenBank/DDBJ databases">
        <authorList>
            <consortium name="AG Swart"/>
            <person name="Singh M."/>
            <person name="Singh A."/>
            <person name="Seah K."/>
            <person name="Emmerich C."/>
        </authorList>
    </citation>
    <scope>NUCLEOTIDE SEQUENCE</scope>
    <source>
        <strain evidence="1">DP1</strain>
    </source>
</reference>
<dbReference type="EMBL" id="CAMPGE010000242">
    <property type="protein sequence ID" value="CAI2358976.1"/>
    <property type="molecule type" value="Genomic_DNA"/>
</dbReference>